<dbReference type="InterPro" id="IPR036047">
    <property type="entry name" value="F-box-like_dom_sf"/>
</dbReference>
<evidence type="ECO:0000259" key="1">
    <source>
        <dbReference type="PROSITE" id="PS50181"/>
    </source>
</evidence>
<dbReference type="PANTHER" id="PTHR31350:SF27">
    <property type="entry name" value="HEMIMETHYLATED DNA-BINDING DOMAIN-CONTAINING PROTEIN"/>
    <property type="match status" value="1"/>
</dbReference>
<dbReference type="GO" id="GO:0003677">
    <property type="term" value="F:DNA binding"/>
    <property type="evidence" value="ECO:0007669"/>
    <property type="project" value="InterPro"/>
</dbReference>
<reference evidence="2 3" key="1">
    <citation type="submission" date="2019-07" db="EMBL/GenBank/DDBJ databases">
        <title>Finished genome of Venturia effusa.</title>
        <authorList>
            <person name="Young C.A."/>
            <person name="Cox M.P."/>
            <person name="Ganley A.R.D."/>
            <person name="David W.J."/>
        </authorList>
    </citation>
    <scope>NUCLEOTIDE SEQUENCE [LARGE SCALE GENOMIC DNA]</scope>
    <source>
        <strain evidence="3">albino</strain>
    </source>
</reference>
<dbReference type="Pfam" id="PF13369">
    <property type="entry name" value="Transglut_core2"/>
    <property type="match status" value="1"/>
</dbReference>
<dbReference type="SUPFAM" id="SSF141255">
    <property type="entry name" value="YccV-like"/>
    <property type="match status" value="1"/>
</dbReference>
<protein>
    <recommendedName>
        <fullName evidence="1">F-box domain-containing protein</fullName>
    </recommendedName>
</protein>
<dbReference type="PROSITE" id="PS50181">
    <property type="entry name" value="FBOX"/>
    <property type="match status" value="1"/>
</dbReference>
<gene>
    <name evidence="2" type="ORF">FKW77_000732</name>
</gene>
<dbReference type="SUPFAM" id="SSF81383">
    <property type="entry name" value="F-box domain"/>
    <property type="match status" value="1"/>
</dbReference>
<dbReference type="STRING" id="50376.A0A517LQM8"/>
<dbReference type="Pfam" id="PF12937">
    <property type="entry name" value="F-box-like"/>
    <property type="match status" value="1"/>
</dbReference>
<dbReference type="InterPro" id="IPR011722">
    <property type="entry name" value="Hemimethylated_DNA-bd_dom"/>
</dbReference>
<name>A0A517LQM8_9PEZI</name>
<dbReference type="PANTHER" id="PTHR31350">
    <property type="entry name" value="SI:DKEY-261L7.2"/>
    <property type="match status" value="1"/>
</dbReference>
<accession>A0A517LQM8</accession>
<dbReference type="Proteomes" id="UP000316270">
    <property type="component" value="Chromosome 19"/>
</dbReference>
<dbReference type="EMBL" id="CP042203">
    <property type="protein sequence ID" value="QDS77906.1"/>
    <property type="molecule type" value="Genomic_DNA"/>
</dbReference>
<dbReference type="InterPro" id="IPR036623">
    <property type="entry name" value="Hemimethylated_DNA-bd_sf"/>
</dbReference>
<proteinExistence type="predicted"/>
<dbReference type="Gene3D" id="2.30.30.390">
    <property type="entry name" value="Hemimethylated DNA-binding domain"/>
    <property type="match status" value="1"/>
</dbReference>
<dbReference type="InterPro" id="IPR001810">
    <property type="entry name" value="F-box_dom"/>
</dbReference>
<evidence type="ECO:0000313" key="2">
    <source>
        <dbReference type="EMBL" id="QDS77906.1"/>
    </source>
</evidence>
<organism evidence="2 3">
    <name type="scientific">Venturia effusa</name>
    <dbReference type="NCBI Taxonomy" id="50376"/>
    <lineage>
        <taxon>Eukaryota</taxon>
        <taxon>Fungi</taxon>
        <taxon>Dikarya</taxon>
        <taxon>Ascomycota</taxon>
        <taxon>Pezizomycotina</taxon>
        <taxon>Dothideomycetes</taxon>
        <taxon>Pleosporomycetidae</taxon>
        <taxon>Venturiales</taxon>
        <taxon>Venturiaceae</taxon>
        <taxon>Venturia</taxon>
    </lineage>
</organism>
<feature type="domain" description="F-box" evidence="1">
    <location>
        <begin position="1"/>
        <end position="46"/>
    </location>
</feature>
<dbReference type="Gene3D" id="1.20.1280.50">
    <property type="match status" value="1"/>
</dbReference>
<dbReference type="InterPro" id="IPR032698">
    <property type="entry name" value="SirB1_N"/>
</dbReference>
<evidence type="ECO:0000313" key="3">
    <source>
        <dbReference type="Proteomes" id="UP000316270"/>
    </source>
</evidence>
<dbReference type="SMART" id="SM00256">
    <property type="entry name" value="FBOX"/>
    <property type="match status" value="1"/>
</dbReference>
<dbReference type="Pfam" id="PF08755">
    <property type="entry name" value="YccV-like"/>
    <property type="match status" value="1"/>
</dbReference>
<dbReference type="OrthoDB" id="28868at2759"/>
<dbReference type="NCBIfam" id="TIGR02097">
    <property type="entry name" value="yccV"/>
    <property type="match status" value="1"/>
</dbReference>
<dbReference type="SMART" id="SM00992">
    <property type="entry name" value="YccV-like"/>
    <property type="match status" value="1"/>
</dbReference>
<sequence length="604" mass="69982">MLFEELPNEIIETILSHLPPKSLITISKTSKKLHQIANTPLLWREHCRTQFRFWDPSHGLPSNFTSPVNDINWKDKFRDRMNLERRVDQSMDALVNTQHDRLAIMERMLFISENVHEYTYDIKEVLLRHCHAPKEREDYLARRYWAKAVLEKLHRGLAIDEWNKCMLRGGASSEQLERNLAAFDLFVSNDEHDIDSVISLLDNIASDLRNEHPELDTLSTRQKAITIATFLRSHGHNGASDEEYHNLPNNFLGIALRDPEHHSLPLIAVSIFCFVARRAGLSAHPCSFPMHVYAVVSSPEGRDLDGKPTTKPSENMYIDAFRDPIEVPQHHLQAQLLSMGAASNPQAFLSKAADTEIITRCSRNMMHSVQTIQMHVNNPLPAPNDARLPLWYQQNPDFDKAFYASVWSTMLMQTHHSSGMSMRRHYLPFLLEYVQQHCPWDADLVEKYIAPMFSRYSEHSETLRILRLMREKDRGQPKVKSRTTEEIDWQVGRTGNVEYKVGQVFRHRRYGYEGVIVGWDKICEGSDAWIESMGVDRLSGGRRQSFYHVLVNEKSSRYVAQENISPVDDEPSEALKELAGRYFRRWDGVSKKFVSNIRDEYPDD</sequence>
<dbReference type="AlphaFoldDB" id="A0A517LQM8"/>
<keyword evidence="3" id="KW-1185">Reference proteome</keyword>